<comment type="function">
    <text evidence="2">May mediate accelerated ATP-independent bidirectional transbilayer migration of phospholipids upon binding calcium ions that results in a loss of phospholipid asymmetry in the plasma membrane.</text>
</comment>
<keyword evidence="2" id="KW-0812">Transmembrane</keyword>
<dbReference type="Pfam" id="PF03803">
    <property type="entry name" value="Scramblase"/>
    <property type="match status" value="1"/>
</dbReference>
<keyword evidence="2" id="KW-0472">Membrane</keyword>
<keyword evidence="2" id="KW-1133">Transmembrane helix</keyword>
<proteinExistence type="inferred from homology"/>
<dbReference type="GO" id="GO:0005886">
    <property type="term" value="C:plasma membrane"/>
    <property type="evidence" value="ECO:0007669"/>
    <property type="project" value="TreeGrafter"/>
</dbReference>
<keyword evidence="5" id="KW-1185">Reference proteome</keyword>
<evidence type="ECO:0000256" key="3">
    <source>
        <dbReference type="SAM" id="MobiDB-lite"/>
    </source>
</evidence>
<keyword evidence="2" id="KW-0564">Palmitate</keyword>
<keyword evidence="2" id="KW-0106">Calcium</keyword>
<reference evidence="4" key="1">
    <citation type="submission" date="2021-06" db="EMBL/GenBank/DDBJ databases">
        <authorList>
            <person name="Hodson N. C."/>
            <person name="Mongue J. A."/>
            <person name="Jaron S. K."/>
        </authorList>
    </citation>
    <scope>NUCLEOTIDE SEQUENCE</scope>
</reference>
<dbReference type="AlphaFoldDB" id="A0A8J2PT61"/>
<evidence type="ECO:0000256" key="2">
    <source>
        <dbReference type="RuleBase" id="RU363116"/>
    </source>
</evidence>
<sequence>MSNPKQTTPVPPRRIVEFTPGGIVSSDSGAAKKPEVSHATPSKNPHEVPIPKIHGKAVAEELLEPQGRSIGVNAKLSIGPDKRTRIDNLGGYHEYKSYPERAKAEDFVFKSLNETTKRKSSTISVDSLPLTSISQPDTEPSNSFLTDIRGFIPDGPTSIAPLVTTTHIFIKDRCCLRSSDKDFPPEILIGGFRTLREVVNDANRRIFFIKQTKGTPWWSIILIIGLIQQKFEFILYDKNGKPTLKVEGRQILFGVYSTANIMYSDGTLIAYIRQSICDGSYKLYDEKDRVVFTLVGPVFACYAPCVFCCCDEEFEILISGSADEVGRIGKYWSKDEFSMNRTCFGVNFPLSMPVRSKAIVLGTAICIRYQYFVKLGNGSVLVPVYLLLFLGVFLYFNCFSLCIGAI</sequence>
<evidence type="ECO:0000256" key="1">
    <source>
        <dbReference type="ARBA" id="ARBA00005350"/>
    </source>
</evidence>
<comment type="cofactor">
    <cofactor evidence="2">
        <name>Ca(2+)</name>
        <dbReference type="ChEBI" id="CHEBI:29108"/>
    </cofactor>
</comment>
<dbReference type="PANTHER" id="PTHR23248:SF9">
    <property type="entry name" value="PHOSPHOLIPID SCRAMBLASE"/>
    <property type="match status" value="1"/>
</dbReference>
<feature type="region of interest" description="Disordered" evidence="3">
    <location>
        <begin position="1"/>
        <end position="51"/>
    </location>
</feature>
<comment type="caution">
    <text evidence="4">The sequence shown here is derived from an EMBL/GenBank/DDBJ whole genome shotgun (WGS) entry which is preliminary data.</text>
</comment>
<feature type="transmembrane region" description="Helical" evidence="2">
    <location>
        <begin position="384"/>
        <end position="405"/>
    </location>
</feature>
<evidence type="ECO:0000313" key="4">
    <source>
        <dbReference type="EMBL" id="CAG7835980.1"/>
    </source>
</evidence>
<comment type="similarity">
    <text evidence="1 2">Belongs to the phospholipid scramblase family.</text>
</comment>
<accession>A0A8J2PT61</accession>
<dbReference type="GO" id="GO:0017128">
    <property type="term" value="F:phospholipid scramblase activity"/>
    <property type="evidence" value="ECO:0007669"/>
    <property type="project" value="InterPro"/>
</dbReference>
<dbReference type="InterPro" id="IPR005552">
    <property type="entry name" value="Scramblase"/>
</dbReference>
<dbReference type="EMBL" id="CAJVCH010570828">
    <property type="protein sequence ID" value="CAG7835980.1"/>
    <property type="molecule type" value="Genomic_DNA"/>
</dbReference>
<protein>
    <recommendedName>
        <fullName evidence="2">Phospholipid scramblase</fullName>
    </recommendedName>
</protein>
<dbReference type="Proteomes" id="UP000708208">
    <property type="component" value="Unassembled WGS sequence"/>
</dbReference>
<gene>
    <name evidence="4" type="ORF">AFUS01_LOCUS45278</name>
</gene>
<name>A0A8J2PT61_9HEXA</name>
<keyword evidence="2" id="KW-0449">Lipoprotein</keyword>
<organism evidence="4 5">
    <name type="scientific">Allacma fusca</name>
    <dbReference type="NCBI Taxonomy" id="39272"/>
    <lineage>
        <taxon>Eukaryota</taxon>
        <taxon>Metazoa</taxon>
        <taxon>Ecdysozoa</taxon>
        <taxon>Arthropoda</taxon>
        <taxon>Hexapoda</taxon>
        <taxon>Collembola</taxon>
        <taxon>Symphypleona</taxon>
        <taxon>Sminthuridae</taxon>
        <taxon>Allacma</taxon>
    </lineage>
</organism>
<evidence type="ECO:0000313" key="5">
    <source>
        <dbReference type="Proteomes" id="UP000708208"/>
    </source>
</evidence>
<dbReference type="PANTHER" id="PTHR23248">
    <property type="entry name" value="PHOSPHOLIPID SCRAMBLASE-RELATED"/>
    <property type="match status" value="1"/>
</dbReference>